<organism evidence="1 2">
    <name type="scientific">Phaseolus vulgaris</name>
    <name type="common">Kidney bean</name>
    <name type="synonym">French bean</name>
    <dbReference type="NCBI Taxonomy" id="3885"/>
    <lineage>
        <taxon>Eukaryota</taxon>
        <taxon>Viridiplantae</taxon>
        <taxon>Streptophyta</taxon>
        <taxon>Embryophyta</taxon>
        <taxon>Tracheophyta</taxon>
        <taxon>Spermatophyta</taxon>
        <taxon>Magnoliopsida</taxon>
        <taxon>eudicotyledons</taxon>
        <taxon>Gunneridae</taxon>
        <taxon>Pentapetalae</taxon>
        <taxon>rosids</taxon>
        <taxon>fabids</taxon>
        <taxon>Fabales</taxon>
        <taxon>Fabaceae</taxon>
        <taxon>Papilionoideae</taxon>
        <taxon>50 kb inversion clade</taxon>
        <taxon>NPAAA clade</taxon>
        <taxon>indigoferoid/millettioid clade</taxon>
        <taxon>Phaseoleae</taxon>
        <taxon>Phaseolus</taxon>
    </lineage>
</organism>
<proteinExistence type="predicted"/>
<dbReference type="Gramene" id="ESW26147">
    <property type="protein sequence ID" value="ESW26147"/>
    <property type="gene ID" value="PHAVU_003G094900g"/>
</dbReference>
<dbReference type="Proteomes" id="UP000000226">
    <property type="component" value="Chromosome 3"/>
</dbReference>
<reference evidence="2" key="1">
    <citation type="journal article" date="2014" name="Nat. Genet.">
        <title>A reference genome for common bean and genome-wide analysis of dual domestications.</title>
        <authorList>
            <person name="Schmutz J."/>
            <person name="McClean P.E."/>
            <person name="Mamidi S."/>
            <person name="Wu G.A."/>
            <person name="Cannon S.B."/>
            <person name="Grimwood J."/>
            <person name="Jenkins J."/>
            <person name="Shu S."/>
            <person name="Song Q."/>
            <person name="Chavarro C."/>
            <person name="Torres-Torres M."/>
            <person name="Geffroy V."/>
            <person name="Moghaddam S.M."/>
            <person name="Gao D."/>
            <person name="Abernathy B."/>
            <person name="Barry K."/>
            <person name="Blair M."/>
            <person name="Brick M.A."/>
            <person name="Chovatia M."/>
            <person name="Gepts P."/>
            <person name="Goodstein D.M."/>
            <person name="Gonzales M."/>
            <person name="Hellsten U."/>
            <person name="Hyten D.L."/>
            <person name="Jia G."/>
            <person name="Kelly J.D."/>
            <person name="Kudrna D."/>
            <person name="Lee R."/>
            <person name="Richard M.M."/>
            <person name="Miklas P.N."/>
            <person name="Osorno J.M."/>
            <person name="Rodrigues J."/>
            <person name="Thareau V."/>
            <person name="Urrea C.A."/>
            <person name="Wang M."/>
            <person name="Yu Y."/>
            <person name="Zhang M."/>
            <person name="Wing R.A."/>
            <person name="Cregan P.B."/>
            <person name="Rokhsar D.S."/>
            <person name="Jackson S.A."/>
        </authorList>
    </citation>
    <scope>NUCLEOTIDE SEQUENCE [LARGE SCALE GENOMIC DNA]</scope>
    <source>
        <strain evidence="2">cv. G19833</strain>
    </source>
</reference>
<dbReference type="AlphaFoldDB" id="V7C7L3"/>
<gene>
    <name evidence="1" type="ORF">PHAVU_003G094900g</name>
</gene>
<evidence type="ECO:0000313" key="2">
    <source>
        <dbReference type="Proteomes" id="UP000000226"/>
    </source>
</evidence>
<sequence>MTNRHESKPVFTPHKKHCAPPYDIKSSFLLPEML</sequence>
<keyword evidence="2" id="KW-1185">Reference proteome</keyword>
<name>V7C7L3_PHAVU</name>
<accession>V7C7L3</accession>
<evidence type="ECO:0000313" key="1">
    <source>
        <dbReference type="EMBL" id="ESW26147.1"/>
    </source>
</evidence>
<protein>
    <submittedName>
        <fullName evidence="1">Uncharacterized protein</fullName>
    </submittedName>
</protein>
<dbReference type="EMBL" id="CM002290">
    <property type="protein sequence ID" value="ESW26147.1"/>
    <property type="molecule type" value="Genomic_DNA"/>
</dbReference>